<dbReference type="RefSeq" id="WP_133701310.1">
    <property type="nucleotide sequence ID" value="NZ_SNXS01000003.1"/>
</dbReference>
<dbReference type="AlphaFoldDB" id="A0A4R6QPH3"/>
<keyword evidence="2" id="KW-1185">Reference proteome</keyword>
<dbReference type="InParanoid" id="A0A4R6QPH3"/>
<evidence type="ECO:0000313" key="1">
    <source>
        <dbReference type="EMBL" id="TDP71538.1"/>
    </source>
</evidence>
<reference evidence="1 2" key="1">
    <citation type="submission" date="2019-03" db="EMBL/GenBank/DDBJ databases">
        <title>Genomic Encyclopedia of Type Strains, Phase IV (KMG-IV): sequencing the most valuable type-strain genomes for metagenomic binning, comparative biology and taxonomic classification.</title>
        <authorList>
            <person name="Goeker M."/>
        </authorList>
    </citation>
    <scope>NUCLEOTIDE SEQUENCE [LARGE SCALE GENOMIC DNA]</scope>
    <source>
        <strain evidence="1 2">DSM 16998</strain>
    </source>
</reference>
<accession>A0A4R6QPH3</accession>
<name>A0A4R6QPH3_9BURK</name>
<dbReference type="EMBL" id="SNXS01000003">
    <property type="protein sequence ID" value="TDP71538.1"/>
    <property type="molecule type" value="Genomic_DNA"/>
</dbReference>
<protein>
    <submittedName>
        <fullName evidence="1">Uncharacterized protein</fullName>
    </submittedName>
</protein>
<gene>
    <name evidence="1" type="ORF">DES47_103519</name>
</gene>
<evidence type="ECO:0000313" key="2">
    <source>
        <dbReference type="Proteomes" id="UP000295361"/>
    </source>
</evidence>
<proteinExistence type="predicted"/>
<comment type="caution">
    <text evidence="1">The sequence shown here is derived from an EMBL/GenBank/DDBJ whole genome shotgun (WGS) entry which is preliminary data.</text>
</comment>
<sequence>MFAVKVGSNEFICTRTVKLLGSKYLNVSDAECTVVVPLGVSSDSKAVKTLLPMFEKALAVSEKRSENFIIEIQKQSAALEKMVASFNARPAAERTQKGYDSLIAFVKRENDQIATLWKRWCENQAKTIASDALEACVKSATDKGVKELAAAKKAAVGKVSQLPLFQIIGGVLAIAVAGTAPALALGAAKLGLALVDRFQSTQKALQLYSDAEKQVRRDIEAFGDAVEALKARIERVDAHRTTLETMIIGNTQEAQEMRRKVAAMKSSSSGSAGKDIATLEASLARTLTDSRQLASQIIDPAPLQASLKAISSEQLKMATHVKAATAKTDAATKDLLPLLKTVKETGDILKGLAESA</sequence>
<dbReference type="Proteomes" id="UP000295361">
    <property type="component" value="Unassembled WGS sequence"/>
</dbReference>
<organism evidence="1 2">
    <name type="scientific">Roseateles toxinivorans</name>
    <dbReference type="NCBI Taxonomy" id="270368"/>
    <lineage>
        <taxon>Bacteria</taxon>
        <taxon>Pseudomonadati</taxon>
        <taxon>Pseudomonadota</taxon>
        <taxon>Betaproteobacteria</taxon>
        <taxon>Burkholderiales</taxon>
        <taxon>Sphaerotilaceae</taxon>
        <taxon>Roseateles</taxon>
    </lineage>
</organism>